<dbReference type="SMART" id="SM01034">
    <property type="entry name" value="BLUF"/>
    <property type="match status" value="1"/>
</dbReference>
<protein>
    <submittedName>
        <fullName evidence="2">BLUF domain-containing protein</fullName>
    </submittedName>
</protein>
<gene>
    <name evidence="2" type="ORF">ABS772_22795</name>
</gene>
<dbReference type="InterPro" id="IPR036046">
    <property type="entry name" value="Acylphosphatase-like_dom_sf"/>
</dbReference>
<organism evidence="2 3">
    <name type="scientific">Methylorubrum podarium</name>
    <dbReference type="NCBI Taxonomy" id="200476"/>
    <lineage>
        <taxon>Bacteria</taxon>
        <taxon>Pseudomonadati</taxon>
        <taxon>Pseudomonadota</taxon>
        <taxon>Alphaproteobacteria</taxon>
        <taxon>Hyphomicrobiales</taxon>
        <taxon>Methylobacteriaceae</taxon>
        <taxon>Methylorubrum</taxon>
    </lineage>
</organism>
<dbReference type="Pfam" id="PF04940">
    <property type="entry name" value="BLUF"/>
    <property type="match status" value="1"/>
</dbReference>
<dbReference type="Gene3D" id="3.30.70.100">
    <property type="match status" value="1"/>
</dbReference>
<sequence length="156" mass="16715">MSQDASHDSPTQNLRRLVYYSRNRVTGAPAAMNETIRGILAVSRANNARVGVTGALMFNAGCFAQVLEGPGEAVESTFERIQQDERHGEVSLLAFEAVETRLFTEWSMAFVGASQADAARYGDLAGESGFDLSRMTGDKLCAVLHGLALEEEAAAA</sequence>
<dbReference type="SUPFAM" id="SSF54975">
    <property type="entry name" value="Acylphosphatase/BLUF domain-like"/>
    <property type="match status" value="1"/>
</dbReference>
<accession>A0ABV1QTK4</accession>
<evidence type="ECO:0000313" key="2">
    <source>
        <dbReference type="EMBL" id="MER2252750.1"/>
    </source>
</evidence>
<feature type="domain" description="BLUF" evidence="1">
    <location>
        <begin position="14"/>
        <end position="109"/>
    </location>
</feature>
<proteinExistence type="predicted"/>
<dbReference type="InterPro" id="IPR007024">
    <property type="entry name" value="BLUF_domain"/>
</dbReference>
<evidence type="ECO:0000259" key="1">
    <source>
        <dbReference type="PROSITE" id="PS50925"/>
    </source>
</evidence>
<evidence type="ECO:0000313" key="3">
    <source>
        <dbReference type="Proteomes" id="UP001480955"/>
    </source>
</evidence>
<reference evidence="2 3" key="1">
    <citation type="submission" date="2024-06" db="EMBL/GenBank/DDBJ databases">
        <authorList>
            <person name="Campbell A.G."/>
        </authorList>
    </citation>
    <scope>NUCLEOTIDE SEQUENCE [LARGE SCALE GENOMIC DNA]</scope>
    <source>
        <strain evidence="2 3">EM12</strain>
    </source>
</reference>
<keyword evidence="3" id="KW-1185">Reference proteome</keyword>
<dbReference type="RefSeq" id="WP_238256530.1">
    <property type="nucleotide sequence ID" value="NZ_BPRD01000305.1"/>
</dbReference>
<name>A0ABV1QTK4_9HYPH</name>
<dbReference type="Proteomes" id="UP001480955">
    <property type="component" value="Unassembled WGS sequence"/>
</dbReference>
<dbReference type="EMBL" id="JBELQE010000118">
    <property type="protein sequence ID" value="MER2252750.1"/>
    <property type="molecule type" value="Genomic_DNA"/>
</dbReference>
<dbReference type="PROSITE" id="PS50925">
    <property type="entry name" value="BLUF"/>
    <property type="match status" value="1"/>
</dbReference>
<comment type="caution">
    <text evidence="2">The sequence shown here is derived from an EMBL/GenBank/DDBJ whole genome shotgun (WGS) entry which is preliminary data.</text>
</comment>